<evidence type="ECO:0000313" key="2">
    <source>
        <dbReference type="EMBL" id="SFI09501.1"/>
    </source>
</evidence>
<accession>A0A1I3FEZ5</accession>
<name>A0A1I3FEZ5_9RHOB</name>
<dbReference type="STRING" id="1114924.SAMN05216258_104226"/>
<dbReference type="SUPFAM" id="SSF52821">
    <property type="entry name" value="Rhodanese/Cell cycle control phosphatase"/>
    <property type="match status" value="1"/>
</dbReference>
<organism evidence="2 3">
    <name type="scientific">Albimonas pacifica</name>
    <dbReference type="NCBI Taxonomy" id="1114924"/>
    <lineage>
        <taxon>Bacteria</taxon>
        <taxon>Pseudomonadati</taxon>
        <taxon>Pseudomonadota</taxon>
        <taxon>Alphaproteobacteria</taxon>
        <taxon>Rhodobacterales</taxon>
        <taxon>Paracoccaceae</taxon>
        <taxon>Albimonas</taxon>
    </lineage>
</organism>
<dbReference type="RefSeq" id="WP_245779108.1">
    <property type="nucleotide sequence ID" value="NZ_FOQH01000004.1"/>
</dbReference>
<dbReference type="AlphaFoldDB" id="A0A1I3FEZ5"/>
<dbReference type="Pfam" id="PF00581">
    <property type="entry name" value="Rhodanese"/>
    <property type="match status" value="1"/>
</dbReference>
<keyword evidence="2" id="KW-0808">Transferase</keyword>
<sequence>MTQETGSIAGIPQLAPAQAYEVLSGGDAALVDVRTRAEWAWVGLPDLSPIGAQPVLVEWQRYPDMTRNPAFVEQVLGALGDKAPAKLLFLCRSGGRSQQAALSVAAALAEKGVACECCNVAEGFEGDLGPDNHRGGVNGWKVRGLPWVQS</sequence>
<dbReference type="InterPro" id="IPR001763">
    <property type="entry name" value="Rhodanese-like_dom"/>
</dbReference>
<dbReference type="Proteomes" id="UP000199377">
    <property type="component" value="Unassembled WGS sequence"/>
</dbReference>
<dbReference type="PROSITE" id="PS50206">
    <property type="entry name" value="RHODANESE_3"/>
    <property type="match status" value="1"/>
</dbReference>
<feature type="domain" description="Rhodanese" evidence="1">
    <location>
        <begin position="24"/>
        <end position="149"/>
    </location>
</feature>
<dbReference type="InterPro" id="IPR036873">
    <property type="entry name" value="Rhodanese-like_dom_sf"/>
</dbReference>
<dbReference type="Gene3D" id="3.40.250.10">
    <property type="entry name" value="Rhodanese-like domain"/>
    <property type="match status" value="1"/>
</dbReference>
<evidence type="ECO:0000259" key="1">
    <source>
        <dbReference type="PROSITE" id="PS50206"/>
    </source>
</evidence>
<reference evidence="2 3" key="1">
    <citation type="submission" date="2016-10" db="EMBL/GenBank/DDBJ databases">
        <authorList>
            <person name="de Groot N.N."/>
        </authorList>
    </citation>
    <scope>NUCLEOTIDE SEQUENCE [LARGE SCALE GENOMIC DNA]</scope>
    <source>
        <strain evidence="2 3">CGMCC 1.11030</strain>
    </source>
</reference>
<gene>
    <name evidence="2" type="ORF">SAMN05216258_104226</name>
</gene>
<protein>
    <submittedName>
        <fullName evidence="2">Rhodanese-related sulfurtransferase</fullName>
    </submittedName>
</protein>
<proteinExistence type="predicted"/>
<evidence type="ECO:0000313" key="3">
    <source>
        <dbReference type="Proteomes" id="UP000199377"/>
    </source>
</evidence>
<keyword evidence="3" id="KW-1185">Reference proteome</keyword>
<dbReference type="EMBL" id="FOQH01000004">
    <property type="protein sequence ID" value="SFI09501.1"/>
    <property type="molecule type" value="Genomic_DNA"/>
</dbReference>
<dbReference type="GO" id="GO:0016740">
    <property type="term" value="F:transferase activity"/>
    <property type="evidence" value="ECO:0007669"/>
    <property type="project" value="UniProtKB-KW"/>
</dbReference>